<keyword evidence="6" id="KW-1185">Reference proteome</keyword>
<comment type="caution">
    <text evidence="5">The sequence shown here is derived from an EMBL/GenBank/DDBJ whole genome shotgun (WGS) entry which is preliminary data.</text>
</comment>
<dbReference type="SUPFAM" id="SSF53756">
    <property type="entry name" value="UDP-Glycosyltransferase/glycogen phosphorylase"/>
    <property type="match status" value="1"/>
</dbReference>
<dbReference type="GO" id="GO:0008194">
    <property type="term" value="F:UDP-glycosyltransferase activity"/>
    <property type="evidence" value="ECO:0007669"/>
    <property type="project" value="InterPro"/>
</dbReference>
<dbReference type="PANTHER" id="PTHR48043">
    <property type="entry name" value="EG:EG0003.4 PROTEIN-RELATED"/>
    <property type="match status" value="1"/>
</dbReference>
<keyword evidence="4" id="KW-0812">Transmembrane</keyword>
<keyword evidence="4" id="KW-1133">Transmembrane helix</keyword>
<evidence type="ECO:0000256" key="3">
    <source>
        <dbReference type="ARBA" id="ARBA00022679"/>
    </source>
</evidence>
<evidence type="ECO:0000313" key="5">
    <source>
        <dbReference type="EMBL" id="ODN02587.1"/>
    </source>
</evidence>
<evidence type="ECO:0000256" key="1">
    <source>
        <dbReference type="ARBA" id="ARBA00009995"/>
    </source>
</evidence>
<sequence length="461" mass="53338">LNHALDTINEMVQPSSSSNLLQTLSKMIALKHLVFWTVFYIIPCANCANILFFFVGGTHSHDIPIWPLVVKLADRNHSVTFFSAHTRKPWKDPRIELLIPEEVKKINDRYLGDVMSLRLRGEERLVWESIPTWSYEICEYILRHPEVPENYIEPYYWTYKRRTQFFPKLDKLMREFFETDNITSFEELERKTDLLFVNTHPSVELPRSLPPNIISVGGMQMYGQKNATIPKDIENFVNSAEQGFILIAFGSSIDFSSIPAAFELAFFDAINRFPKIHFLVKATSEAPKNCPKNLKYKPWAPQKELMAHPKTLACITHSGLNGIIEATWTGVPLILIPIFAEQDYQAYKLQAREVGIRLELRDINADDLTSAIYNITTNPMYRNNMKKLQAAFQDRPQSPIDLAVYWTEFTLRHDDLSFMNPIIYQPWRVYIESLLFTPALPWVALITTLSVIILTISIFRG</sequence>
<keyword evidence="4" id="KW-0472">Membrane</keyword>
<dbReference type="CDD" id="cd03784">
    <property type="entry name" value="GT1_Gtf-like"/>
    <property type="match status" value="1"/>
</dbReference>
<dbReference type="FunFam" id="3.40.50.2000:FF:000021">
    <property type="entry name" value="UDP-glucuronosyltransferase"/>
    <property type="match status" value="1"/>
</dbReference>
<comment type="similarity">
    <text evidence="1">Belongs to the UDP-glycosyltransferase family.</text>
</comment>
<keyword evidence="3 5" id="KW-0808">Transferase</keyword>
<keyword evidence="2" id="KW-0328">Glycosyltransferase</keyword>
<dbReference type="Pfam" id="PF00201">
    <property type="entry name" value="UDPGT"/>
    <property type="match status" value="1"/>
</dbReference>
<reference evidence="5 6" key="1">
    <citation type="journal article" date="2016" name="Genome Biol. Evol.">
        <title>Gene Family Evolution Reflects Adaptation to Soil Environmental Stressors in the Genome of the Collembolan Orchesella cincta.</title>
        <authorList>
            <person name="Faddeeva-Vakhrusheva A."/>
            <person name="Derks M.F."/>
            <person name="Anvar S.Y."/>
            <person name="Agamennone V."/>
            <person name="Suring W."/>
            <person name="Smit S."/>
            <person name="van Straalen N.M."/>
            <person name="Roelofs D."/>
        </authorList>
    </citation>
    <scope>NUCLEOTIDE SEQUENCE [LARGE SCALE GENOMIC DNA]</scope>
    <source>
        <tissue evidence="5">Mixed pool</tissue>
    </source>
</reference>
<proteinExistence type="inferred from homology"/>
<dbReference type="InterPro" id="IPR050271">
    <property type="entry name" value="UDP-glycosyltransferase"/>
</dbReference>
<dbReference type="Proteomes" id="UP000094527">
    <property type="component" value="Unassembled WGS sequence"/>
</dbReference>
<feature type="transmembrane region" description="Helical" evidence="4">
    <location>
        <begin position="33"/>
        <end position="55"/>
    </location>
</feature>
<accession>A0A1D2NBF8</accession>
<name>A0A1D2NBF8_ORCCI</name>
<dbReference type="OMA" id="CANCANI"/>
<dbReference type="STRING" id="48709.A0A1D2NBF8"/>
<protein>
    <submittedName>
        <fullName evidence="5">UDP-glucuronosyltransferase 1-7</fullName>
    </submittedName>
</protein>
<dbReference type="OrthoDB" id="5835829at2759"/>
<gene>
    <name evidence="5" type="ORF">Ocin01_04107</name>
</gene>
<dbReference type="AlphaFoldDB" id="A0A1D2NBF8"/>
<dbReference type="EMBL" id="LJIJ01000105">
    <property type="protein sequence ID" value="ODN02587.1"/>
    <property type="molecule type" value="Genomic_DNA"/>
</dbReference>
<feature type="transmembrane region" description="Helical" evidence="4">
    <location>
        <begin position="439"/>
        <end position="459"/>
    </location>
</feature>
<evidence type="ECO:0000313" key="6">
    <source>
        <dbReference type="Proteomes" id="UP000094527"/>
    </source>
</evidence>
<dbReference type="PANTHER" id="PTHR48043:SF145">
    <property type="entry name" value="FI06409P-RELATED"/>
    <property type="match status" value="1"/>
</dbReference>
<feature type="non-terminal residue" evidence="5">
    <location>
        <position position="1"/>
    </location>
</feature>
<dbReference type="InterPro" id="IPR002213">
    <property type="entry name" value="UDP_glucos_trans"/>
</dbReference>
<organism evidence="5 6">
    <name type="scientific">Orchesella cincta</name>
    <name type="common">Springtail</name>
    <name type="synonym">Podura cincta</name>
    <dbReference type="NCBI Taxonomy" id="48709"/>
    <lineage>
        <taxon>Eukaryota</taxon>
        <taxon>Metazoa</taxon>
        <taxon>Ecdysozoa</taxon>
        <taxon>Arthropoda</taxon>
        <taxon>Hexapoda</taxon>
        <taxon>Collembola</taxon>
        <taxon>Entomobryomorpha</taxon>
        <taxon>Entomobryoidea</taxon>
        <taxon>Orchesellidae</taxon>
        <taxon>Orchesellinae</taxon>
        <taxon>Orchesella</taxon>
    </lineage>
</organism>
<dbReference type="Gene3D" id="3.40.50.2000">
    <property type="entry name" value="Glycogen Phosphorylase B"/>
    <property type="match status" value="1"/>
</dbReference>
<evidence type="ECO:0000256" key="2">
    <source>
        <dbReference type="ARBA" id="ARBA00022676"/>
    </source>
</evidence>
<evidence type="ECO:0000256" key="4">
    <source>
        <dbReference type="SAM" id="Phobius"/>
    </source>
</evidence>